<feature type="domain" description="Solute-binding protein family 5" evidence="1">
    <location>
        <begin position="75"/>
        <end position="429"/>
    </location>
</feature>
<dbReference type="PANTHER" id="PTHR30290">
    <property type="entry name" value="PERIPLASMIC BINDING COMPONENT OF ABC TRANSPORTER"/>
    <property type="match status" value="1"/>
</dbReference>
<dbReference type="GO" id="GO:0015833">
    <property type="term" value="P:peptide transport"/>
    <property type="evidence" value="ECO:0007669"/>
    <property type="project" value="TreeGrafter"/>
</dbReference>
<dbReference type="PIRSF" id="PIRSF002741">
    <property type="entry name" value="MppA"/>
    <property type="match status" value="1"/>
</dbReference>
<dbReference type="SUPFAM" id="SSF53850">
    <property type="entry name" value="Periplasmic binding protein-like II"/>
    <property type="match status" value="1"/>
</dbReference>
<dbReference type="STRING" id="880071.Fleli_0065"/>
<dbReference type="Pfam" id="PF00496">
    <property type="entry name" value="SBP_bac_5"/>
    <property type="match status" value="1"/>
</dbReference>
<dbReference type="OrthoDB" id="9772924at2"/>
<dbReference type="EMBL" id="CP003345">
    <property type="protein sequence ID" value="AFM02575.1"/>
    <property type="molecule type" value="Genomic_DNA"/>
</dbReference>
<evidence type="ECO:0000313" key="2">
    <source>
        <dbReference type="EMBL" id="AFM02575.1"/>
    </source>
</evidence>
<protein>
    <submittedName>
        <fullName evidence="2">Extracellular solute-binding protein, family 5</fullName>
    </submittedName>
</protein>
<organism evidence="2 3">
    <name type="scientific">Bernardetia litoralis (strain ATCC 23117 / DSM 6794 / NBRC 15988 / NCIMB 1366 / Fx l1 / Sio-4)</name>
    <name type="common">Flexibacter litoralis</name>
    <dbReference type="NCBI Taxonomy" id="880071"/>
    <lineage>
        <taxon>Bacteria</taxon>
        <taxon>Pseudomonadati</taxon>
        <taxon>Bacteroidota</taxon>
        <taxon>Cytophagia</taxon>
        <taxon>Cytophagales</taxon>
        <taxon>Bernardetiaceae</taxon>
        <taxon>Bernardetia</taxon>
    </lineage>
</organism>
<evidence type="ECO:0000259" key="1">
    <source>
        <dbReference type="Pfam" id="PF00496"/>
    </source>
</evidence>
<accession>I4AF40</accession>
<name>I4AF40_BERLS</name>
<dbReference type="eggNOG" id="COG0747">
    <property type="taxonomic scope" value="Bacteria"/>
</dbReference>
<proteinExistence type="predicted"/>
<dbReference type="GO" id="GO:0043190">
    <property type="term" value="C:ATP-binding cassette (ABC) transporter complex"/>
    <property type="evidence" value="ECO:0007669"/>
    <property type="project" value="InterPro"/>
</dbReference>
<dbReference type="InterPro" id="IPR000914">
    <property type="entry name" value="SBP_5_dom"/>
</dbReference>
<dbReference type="Gene3D" id="3.10.105.10">
    <property type="entry name" value="Dipeptide-binding Protein, Domain 3"/>
    <property type="match status" value="1"/>
</dbReference>
<keyword evidence="3" id="KW-1185">Reference proteome</keyword>
<reference evidence="3" key="1">
    <citation type="submission" date="2012-06" db="EMBL/GenBank/DDBJ databases">
        <title>The complete genome of Flexibacter litoralis DSM 6794.</title>
        <authorList>
            <person name="Lucas S."/>
            <person name="Copeland A."/>
            <person name="Lapidus A."/>
            <person name="Glavina del Rio T."/>
            <person name="Dalin E."/>
            <person name="Tice H."/>
            <person name="Bruce D."/>
            <person name="Goodwin L."/>
            <person name="Pitluck S."/>
            <person name="Peters L."/>
            <person name="Ovchinnikova G."/>
            <person name="Lu M."/>
            <person name="Kyrpides N."/>
            <person name="Mavromatis K."/>
            <person name="Ivanova N."/>
            <person name="Brettin T."/>
            <person name="Detter J.C."/>
            <person name="Han C."/>
            <person name="Larimer F."/>
            <person name="Land M."/>
            <person name="Hauser L."/>
            <person name="Markowitz V."/>
            <person name="Cheng J.-F."/>
            <person name="Hugenholtz P."/>
            <person name="Woyke T."/>
            <person name="Wu D."/>
            <person name="Spring S."/>
            <person name="Lang E."/>
            <person name="Kopitz M."/>
            <person name="Brambilla E."/>
            <person name="Klenk H.-P."/>
            <person name="Eisen J.A."/>
        </authorList>
    </citation>
    <scope>NUCLEOTIDE SEQUENCE [LARGE SCALE GENOMIC DNA]</scope>
    <source>
        <strain evidence="3">ATCC 23117 / DSM 6794 / NBRC 15988 / NCIMB 1366 / Sio-4</strain>
    </source>
</reference>
<evidence type="ECO:0000313" key="3">
    <source>
        <dbReference type="Proteomes" id="UP000006054"/>
    </source>
</evidence>
<dbReference type="GO" id="GO:1904680">
    <property type="term" value="F:peptide transmembrane transporter activity"/>
    <property type="evidence" value="ECO:0007669"/>
    <property type="project" value="TreeGrafter"/>
</dbReference>
<dbReference type="HOGENOM" id="CLU_454742_0_0_10"/>
<dbReference type="InterPro" id="IPR030678">
    <property type="entry name" value="Peptide/Ni-bd"/>
</dbReference>
<dbReference type="InterPro" id="IPR039424">
    <property type="entry name" value="SBP_5"/>
</dbReference>
<dbReference type="GO" id="GO:0030288">
    <property type="term" value="C:outer membrane-bounded periplasmic space"/>
    <property type="evidence" value="ECO:0007669"/>
    <property type="project" value="UniProtKB-ARBA"/>
</dbReference>
<dbReference type="Proteomes" id="UP000006054">
    <property type="component" value="Chromosome"/>
</dbReference>
<gene>
    <name evidence="2" type="ordered locus">Fleli_0065</name>
</gene>
<dbReference type="AlphaFoldDB" id="I4AF40"/>
<dbReference type="Gene3D" id="3.40.190.10">
    <property type="entry name" value="Periplasmic binding protein-like II"/>
    <property type="match status" value="1"/>
</dbReference>
<dbReference type="RefSeq" id="WP_014796044.1">
    <property type="nucleotide sequence ID" value="NC_018018.1"/>
</dbReference>
<sequence length="600" mass="70590" precursor="true">MKFLFYISIFILFIISLFSCNSEEETQQINQKIFRYNELEFVKTLNPLAITNEAERRIVHQIFNGLWRLENDGNFYPSLADSTKQIDSLTWEFVLKPTIQLHSTSTQEFLTSKDVIESLTNWAKKESKTDKKLSTQTKIFKEIIGTDYEKAFEIIDEKKFIIHLKIPFSPLIQLLSCTESLIVPNKKNRLGDKFSPVGSGAFYVDYFEDNQKITLKKNQNYFHKTIKLDTLPLLDEIHVYFYQNSEHTAHKILNNELDWIPSSLQSYTVLPFIIQKEKELSQKKYNDNSDKSENQSKRFVSKFIQIDSFPILKTAGFEIQISDTSDVDLRANFFTIQSFRQALNMGIYRESFKQNVSFYAPAHEGIFPNILPKHTQNKANGYYYHPQTSKGILQKVGFDSTNFIKIFAEKKDTVWVNIARKQWKSIGINSILYLDKINKSKADLIATTFESNFADESFLFWKYFDVKSYNEFLIEKEGFLEFEKAKINNQSDSIRINKNDLFALKQLDFDSLFIEYLTQKNEIEREFLSNQLKNNLIRSSPFIEIFYLQTHQIRRSYIAELVPNTLGIYHFDRLDKSILESVELIREDYMYEEKSVNSEQ</sequence>
<dbReference type="KEGG" id="fli:Fleli_0065"/>
<dbReference type="PROSITE" id="PS51257">
    <property type="entry name" value="PROKAR_LIPOPROTEIN"/>
    <property type="match status" value="1"/>
</dbReference>